<evidence type="ECO:0000256" key="2">
    <source>
        <dbReference type="SAM" id="Phobius"/>
    </source>
</evidence>
<feature type="non-terminal residue" evidence="4">
    <location>
        <position position="143"/>
    </location>
</feature>
<name>D8QC64_SCHCM</name>
<dbReference type="RefSeq" id="XP_003029784.1">
    <property type="nucleotide sequence ID" value="XM_003029738.1"/>
</dbReference>
<organism evidence="5">
    <name type="scientific">Schizophyllum commune (strain H4-8 / FGSC 9210)</name>
    <name type="common">Split gill fungus</name>
    <dbReference type="NCBI Taxonomy" id="578458"/>
    <lineage>
        <taxon>Eukaryota</taxon>
        <taxon>Fungi</taxon>
        <taxon>Dikarya</taxon>
        <taxon>Basidiomycota</taxon>
        <taxon>Agaricomycotina</taxon>
        <taxon>Agaricomycetes</taxon>
        <taxon>Agaricomycetidae</taxon>
        <taxon>Agaricales</taxon>
        <taxon>Schizophyllaceae</taxon>
        <taxon>Schizophyllum</taxon>
    </lineage>
</organism>
<keyword evidence="2" id="KW-0812">Transmembrane</keyword>
<feature type="region of interest" description="Disordered" evidence="1">
    <location>
        <begin position="104"/>
        <end position="143"/>
    </location>
</feature>
<evidence type="ECO:0000256" key="3">
    <source>
        <dbReference type="SAM" id="SignalP"/>
    </source>
</evidence>
<evidence type="ECO:0000256" key="1">
    <source>
        <dbReference type="SAM" id="MobiDB-lite"/>
    </source>
</evidence>
<gene>
    <name evidence="4" type="ORF">SCHCODRAFT_111466</name>
</gene>
<keyword evidence="5" id="KW-1185">Reference proteome</keyword>
<feature type="compositionally biased region" description="Pro residues" evidence="1">
    <location>
        <begin position="133"/>
        <end position="143"/>
    </location>
</feature>
<dbReference type="KEGG" id="scm:SCHCO_02670444"/>
<reference evidence="4 5" key="1">
    <citation type="journal article" date="2010" name="Nat. Biotechnol.">
        <title>Genome sequence of the model mushroom Schizophyllum commune.</title>
        <authorList>
            <person name="Ohm R.A."/>
            <person name="de Jong J.F."/>
            <person name="Lugones L.G."/>
            <person name="Aerts A."/>
            <person name="Kothe E."/>
            <person name="Stajich J.E."/>
            <person name="de Vries R.P."/>
            <person name="Record E."/>
            <person name="Levasseur A."/>
            <person name="Baker S.E."/>
            <person name="Bartholomew K.A."/>
            <person name="Coutinho P.M."/>
            <person name="Erdmann S."/>
            <person name="Fowler T.J."/>
            <person name="Gathman A.C."/>
            <person name="Lombard V."/>
            <person name="Henrissat B."/>
            <person name="Knabe N."/>
            <person name="Kuees U."/>
            <person name="Lilly W.W."/>
            <person name="Lindquist E."/>
            <person name="Lucas S."/>
            <person name="Magnuson J.K."/>
            <person name="Piumi F."/>
            <person name="Raudaskoski M."/>
            <person name="Salamov A."/>
            <person name="Schmutz J."/>
            <person name="Schwarze F.W.M.R."/>
            <person name="vanKuyk P.A."/>
            <person name="Horton J.S."/>
            <person name="Grigoriev I.V."/>
            <person name="Woesten H.A.B."/>
        </authorList>
    </citation>
    <scope>NUCLEOTIDE SEQUENCE [LARGE SCALE GENOMIC DNA]</scope>
    <source>
        <strain evidence="5">H4-8 / FGSC 9210</strain>
    </source>
</reference>
<dbReference type="GeneID" id="9594123"/>
<dbReference type="EMBL" id="GL377309">
    <property type="protein sequence ID" value="EFI94881.1"/>
    <property type="molecule type" value="Genomic_DNA"/>
</dbReference>
<feature type="compositionally biased region" description="Pro residues" evidence="1">
    <location>
        <begin position="113"/>
        <end position="124"/>
    </location>
</feature>
<protein>
    <submittedName>
        <fullName evidence="4">Uncharacterized protein</fullName>
    </submittedName>
</protein>
<dbReference type="OrthoDB" id="10305048at2759"/>
<dbReference type="Proteomes" id="UP000007431">
    <property type="component" value="Unassembled WGS sequence"/>
</dbReference>
<dbReference type="InParanoid" id="D8QC64"/>
<dbReference type="AlphaFoldDB" id="D8QC64"/>
<feature type="transmembrane region" description="Helical" evidence="2">
    <location>
        <begin position="37"/>
        <end position="58"/>
    </location>
</feature>
<feature type="chain" id="PRO_5003120792" evidence="3">
    <location>
        <begin position="19"/>
        <end position="143"/>
    </location>
</feature>
<evidence type="ECO:0000313" key="4">
    <source>
        <dbReference type="EMBL" id="EFI94881.1"/>
    </source>
</evidence>
<keyword evidence="2" id="KW-1133">Transmembrane helix</keyword>
<keyword evidence="3" id="KW-0732">Signal</keyword>
<feature type="signal peptide" evidence="3">
    <location>
        <begin position="1"/>
        <end position="18"/>
    </location>
</feature>
<proteinExistence type="predicted"/>
<dbReference type="VEuPathDB" id="FungiDB:SCHCODRAFT_02670444"/>
<keyword evidence="2" id="KW-0472">Membrane</keyword>
<evidence type="ECO:0000313" key="5">
    <source>
        <dbReference type="Proteomes" id="UP000007431"/>
    </source>
</evidence>
<dbReference type="HOGENOM" id="CLU_1807323_0_0_1"/>
<sequence length="143" mass="15741">MFYTTLYVLAVAPSLARAAICAFDDDNCDSSYSPGTYFGIAAAVFCLIFLLLVCSVIARRRRMRRNKTFMQMQTGGATALGPNPRPAYSQPFYAPWNRPTVPPSADVNSPYFQPAPPYEPPQTPLAPGVNEPSYPPPSYKQPL</sequence>
<accession>D8QC64</accession>